<evidence type="ECO:0000256" key="6">
    <source>
        <dbReference type="SAM" id="Coils"/>
    </source>
</evidence>
<dbReference type="InterPro" id="IPR036890">
    <property type="entry name" value="HATPase_C_sf"/>
</dbReference>
<feature type="transmembrane region" description="Helical" evidence="7">
    <location>
        <begin position="248"/>
        <end position="267"/>
    </location>
</feature>
<organism evidence="11">
    <name type="scientific">hydrocarbon metagenome</name>
    <dbReference type="NCBI Taxonomy" id="938273"/>
    <lineage>
        <taxon>unclassified sequences</taxon>
        <taxon>metagenomes</taxon>
        <taxon>ecological metagenomes</taxon>
    </lineage>
</organism>
<dbReference type="PANTHER" id="PTHR42878">
    <property type="entry name" value="TWO-COMPONENT HISTIDINE KINASE"/>
    <property type="match status" value="1"/>
</dbReference>
<dbReference type="InterPro" id="IPR013767">
    <property type="entry name" value="PAS_fold"/>
</dbReference>
<evidence type="ECO:0000256" key="7">
    <source>
        <dbReference type="SAM" id="Phobius"/>
    </source>
</evidence>
<dbReference type="GO" id="GO:0000156">
    <property type="term" value="F:phosphorelay response regulator activity"/>
    <property type="evidence" value="ECO:0007669"/>
    <property type="project" value="TreeGrafter"/>
</dbReference>
<proteinExistence type="predicted"/>
<dbReference type="CDD" id="cd00130">
    <property type="entry name" value="PAS"/>
    <property type="match status" value="1"/>
</dbReference>
<dbReference type="PROSITE" id="PS50113">
    <property type="entry name" value="PAC"/>
    <property type="match status" value="1"/>
</dbReference>
<dbReference type="Pfam" id="PF17159">
    <property type="entry name" value="MASE3"/>
    <property type="match status" value="1"/>
</dbReference>
<evidence type="ECO:0000256" key="1">
    <source>
        <dbReference type="ARBA" id="ARBA00000085"/>
    </source>
</evidence>
<feature type="transmembrane region" description="Helical" evidence="7">
    <location>
        <begin position="187"/>
        <end position="207"/>
    </location>
</feature>
<dbReference type="InterPro" id="IPR035965">
    <property type="entry name" value="PAS-like_dom_sf"/>
</dbReference>
<dbReference type="PANTHER" id="PTHR42878:SF15">
    <property type="entry name" value="BACTERIOPHYTOCHROME"/>
    <property type="match status" value="1"/>
</dbReference>
<evidence type="ECO:0000259" key="9">
    <source>
        <dbReference type="PROSITE" id="PS50112"/>
    </source>
</evidence>
<dbReference type="GO" id="GO:0030295">
    <property type="term" value="F:protein kinase activator activity"/>
    <property type="evidence" value="ECO:0007669"/>
    <property type="project" value="TreeGrafter"/>
</dbReference>
<dbReference type="SMART" id="SM00091">
    <property type="entry name" value="PAS"/>
    <property type="match status" value="1"/>
</dbReference>
<dbReference type="Gene3D" id="3.30.565.10">
    <property type="entry name" value="Histidine kinase-like ATPase, C-terminal domain"/>
    <property type="match status" value="1"/>
</dbReference>
<dbReference type="AlphaFoldDB" id="A0A0W8FGQ5"/>
<dbReference type="PROSITE" id="PS50112">
    <property type="entry name" value="PAS"/>
    <property type="match status" value="1"/>
</dbReference>
<keyword evidence="5 7" id="KW-0472">Membrane</keyword>
<evidence type="ECO:0000256" key="3">
    <source>
        <dbReference type="ARBA" id="ARBA00022679"/>
    </source>
</evidence>
<feature type="transmembrane region" description="Helical" evidence="7">
    <location>
        <begin position="79"/>
        <end position="99"/>
    </location>
</feature>
<dbReference type="InterPro" id="IPR004358">
    <property type="entry name" value="Sig_transdc_His_kin-like_C"/>
</dbReference>
<dbReference type="GO" id="GO:0004673">
    <property type="term" value="F:protein histidine kinase activity"/>
    <property type="evidence" value="ECO:0007669"/>
    <property type="project" value="UniProtKB-EC"/>
</dbReference>
<dbReference type="GO" id="GO:0007234">
    <property type="term" value="P:osmosensory signaling via phosphorelay pathway"/>
    <property type="evidence" value="ECO:0007669"/>
    <property type="project" value="TreeGrafter"/>
</dbReference>
<evidence type="ECO:0000256" key="5">
    <source>
        <dbReference type="ARBA" id="ARBA00023136"/>
    </source>
</evidence>
<protein>
    <recommendedName>
        <fullName evidence="2">histidine kinase</fullName>
        <ecNumber evidence="2">2.7.13.3</ecNumber>
    </recommendedName>
</protein>
<evidence type="ECO:0000259" key="8">
    <source>
        <dbReference type="PROSITE" id="PS50109"/>
    </source>
</evidence>
<dbReference type="InterPro" id="IPR000014">
    <property type="entry name" value="PAS"/>
</dbReference>
<dbReference type="InterPro" id="IPR050351">
    <property type="entry name" value="BphY/WalK/GraS-like"/>
</dbReference>
<keyword evidence="7" id="KW-0812">Transmembrane</keyword>
<feature type="domain" description="Histidine kinase" evidence="8">
    <location>
        <begin position="531"/>
        <end position="634"/>
    </location>
</feature>
<dbReference type="InterPro" id="IPR003594">
    <property type="entry name" value="HATPase_dom"/>
</dbReference>
<comment type="caution">
    <text evidence="11">The sequence shown here is derived from an EMBL/GenBank/DDBJ whole genome shotgun (WGS) entry which is preliminary data.</text>
</comment>
<feature type="transmembrane region" description="Helical" evidence="7">
    <location>
        <begin position="19"/>
        <end position="38"/>
    </location>
</feature>
<feature type="domain" description="PAC" evidence="10">
    <location>
        <begin position="356"/>
        <end position="406"/>
    </location>
</feature>
<dbReference type="Pfam" id="PF00989">
    <property type="entry name" value="PAS"/>
    <property type="match status" value="1"/>
</dbReference>
<feature type="transmembrane region" description="Helical" evidence="7">
    <location>
        <begin position="149"/>
        <end position="175"/>
    </location>
</feature>
<gene>
    <name evidence="11" type="ORF">ASZ90_010229</name>
</gene>
<feature type="transmembrane region" description="Helical" evidence="7">
    <location>
        <begin position="214"/>
        <end position="236"/>
    </location>
</feature>
<evidence type="ECO:0000259" key="10">
    <source>
        <dbReference type="PROSITE" id="PS50113"/>
    </source>
</evidence>
<dbReference type="Pfam" id="PF02518">
    <property type="entry name" value="HATPase_c"/>
    <property type="match status" value="1"/>
</dbReference>
<accession>A0A0W8FGQ5</accession>
<feature type="coiled-coil region" evidence="6">
    <location>
        <begin position="397"/>
        <end position="424"/>
    </location>
</feature>
<dbReference type="PROSITE" id="PS50109">
    <property type="entry name" value="HIS_KIN"/>
    <property type="match status" value="1"/>
</dbReference>
<comment type="catalytic activity">
    <reaction evidence="1">
        <text>ATP + protein L-histidine = ADP + protein N-phospho-L-histidine.</text>
        <dbReference type="EC" id="2.7.13.3"/>
    </reaction>
</comment>
<name>A0A0W8FGQ5_9ZZZZ</name>
<keyword evidence="7" id="KW-1133">Transmembrane helix</keyword>
<keyword evidence="3" id="KW-0808">Transferase</keyword>
<reference evidence="11" key="1">
    <citation type="journal article" date="2015" name="Proc. Natl. Acad. Sci. U.S.A.">
        <title>Networks of energetic and metabolic interactions define dynamics in microbial communities.</title>
        <authorList>
            <person name="Embree M."/>
            <person name="Liu J.K."/>
            <person name="Al-Bassam M.M."/>
            <person name="Zengler K."/>
        </authorList>
    </citation>
    <scope>NUCLEOTIDE SEQUENCE</scope>
</reference>
<dbReference type="PRINTS" id="PR00344">
    <property type="entry name" value="BCTRLSENSOR"/>
</dbReference>
<dbReference type="GO" id="GO:0006355">
    <property type="term" value="P:regulation of DNA-templated transcription"/>
    <property type="evidence" value="ECO:0007669"/>
    <property type="project" value="InterPro"/>
</dbReference>
<dbReference type="SUPFAM" id="SSF55874">
    <property type="entry name" value="ATPase domain of HSP90 chaperone/DNA topoisomerase II/histidine kinase"/>
    <property type="match status" value="1"/>
</dbReference>
<dbReference type="Gene3D" id="3.30.450.20">
    <property type="entry name" value="PAS domain"/>
    <property type="match status" value="1"/>
</dbReference>
<sequence length="639" mass="69698">MTSPDNATGSEGIQRRRRLLAAAPVFLLTLVFAVQFFVDIPIDVIAPFQAALNILLNVGFIVLAALVAWGVVKIGRLQLVWMGSGILVLGLAILTANLVGSPISLNTGIQIQNIGALLAGSLHFIGALMAVFSIGLLRPDRRQRTIALAAGYGGGIAAVVLVVLLSAASALPVFFIPGEGGTPIRQAVITLAAVLFAASALLLFVQYSRSRSSFLYMYSLALTFLSLGQLAYLFAVTSGDIMSWIGRVGQWGASIYFLIALFLLFHLSRSRLGDVHHLLDGIFPPSSEGYRLLIEASPDAIIGLDAEGRVLVWNSAAEKILGYSSREAMGRPLGDLLGIRLSWRDSGASANPGTQESEELLLRRQDGREVWLGISVAHGAVRGHPVATVNIRDITRRKRAELSLRESEERYRQLHRQLEIANRETSLYLDILTHDIGNTENVSNLYDDILVETVEGEALGYAEKLRRSIKKSIEILDTVSKIRRIHQASPDLRPVDLDAAIRDGVREFPDRPVYYDGIPLWVWADDLLGVVTSNLIGNAVRHGGPDVRIAVRVEGLEGEVLVSVEDTGPGIPAAGKLEVFRRYEQQKRGVGEGLGLYLVQILIERYGGRVWADDRVPGRPEEGAAFRFTLRQADQDGED</sequence>
<dbReference type="InterPro" id="IPR005467">
    <property type="entry name" value="His_kinase_dom"/>
</dbReference>
<dbReference type="SMART" id="SM00387">
    <property type="entry name" value="HATPase_c"/>
    <property type="match status" value="1"/>
</dbReference>
<keyword evidence="4 11" id="KW-0418">Kinase</keyword>
<dbReference type="EMBL" id="LNQE01001232">
    <property type="protein sequence ID" value="KUG20059.1"/>
    <property type="molecule type" value="Genomic_DNA"/>
</dbReference>
<dbReference type="GO" id="GO:0016020">
    <property type="term" value="C:membrane"/>
    <property type="evidence" value="ECO:0007669"/>
    <property type="project" value="UniProtKB-SubCell"/>
</dbReference>
<dbReference type="SUPFAM" id="SSF55785">
    <property type="entry name" value="PYP-like sensor domain (PAS domain)"/>
    <property type="match status" value="1"/>
</dbReference>
<feature type="transmembrane region" description="Helical" evidence="7">
    <location>
        <begin position="50"/>
        <end position="72"/>
    </location>
</feature>
<evidence type="ECO:0000256" key="4">
    <source>
        <dbReference type="ARBA" id="ARBA00022777"/>
    </source>
</evidence>
<dbReference type="CDD" id="cd00075">
    <property type="entry name" value="HATPase"/>
    <property type="match status" value="1"/>
</dbReference>
<keyword evidence="6" id="KW-0175">Coiled coil</keyword>
<feature type="domain" description="PAS" evidence="9">
    <location>
        <begin position="286"/>
        <end position="337"/>
    </location>
</feature>
<evidence type="ECO:0000256" key="2">
    <source>
        <dbReference type="ARBA" id="ARBA00012438"/>
    </source>
</evidence>
<evidence type="ECO:0000313" key="11">
    <source>
        <dbReference type="EMBL" id="KUG20059.1"/>
    </source>
</evidence>
<dbReference type="InterPro" id="IPR000700">
    <property type="entry name" value="PAS-assoc_C"/>
</dbReference>
<dbReference type="NCBIfam" id="TIGR00229">
    <property type="entry name" value="sensory_box"/>
    <property type="match status" value="1"/>
</dbReference>
<feature type="transmembrane region" description="Helical" evidence="7">
    <location>
        <begin position="111"/>
        <end position="137"/>
    </location>
</feature>
<dbReference type="EC" id="2.7.13.3" evidence="2"/>
<dbReference type="InterPro" id="IPR033425">
    <property type="entry name" value="MASE3"/>
</dbReference>